<evidence type="ECO:0000256" key="1">
    <source>
        <dbReference type="SAM" id="SignalP"/>
    </source>
</evidence>
<dbReference type="EMBL" id="CP073767">
    <property type="protein sequence ID" value="UWZ50793.1"/>
    <property type="molecule type" value="Genomic_DNA"/>
</dbReference>
<organism evidence="2 3">
    <name type="scientific">Dactylosporangium aurantiacum</name>
    <dbReference type="NCBI Taxonomy" id="35754"/>
    <lineage>
        <taxon>Bacteria</taxon>
        <taxon>Bacillati</taxon>
        <taxon>Actinomycetota</taxon>
        <taxon>Actinomycetes</taxon>
        <taxon>Micromonosporales</taxon>
        <taxon>Micromonosporaceae</taxon>
        <taxon>Dactylosporangium</taxon>
    </lineage>
</organism>
<dbReference type="NCBIfam" id="NF033206">
    <property type="entry name" value="ScyE_fam"/>
    <property type="match status" value="1"/>
</dbReference>
<dbReference type="InterPro" id="IPR048031">
    <property type="entry name" value="ScyD/ScyE-like"/>
</dbReference>
<evidence type="ECO:0000313" key="3">
    <source>
        <dbReference type="Proteomes" id="UP001058003"/>
    </source>
</evidence>
<name>A0A9Q9IAM4_9ACTN</name>
<reference evidence="2" key="1">
    <citation type="submission" date="2021-04" db="EMBL/GenBank/DDBJ databases">
        <title>Dactylosporangium aurantiacum NRRL B-8018 full assembly.</title>
        <authorList>
            <person name="Hartkoorn R.C."/>
            <person name="Beaudoing E."/>
            <person name="Hot D."/>
        </authorList>
    </citation>
    <scope>NUCLEOTIDE SEQUENCE</scope>
    <source>
        <strain evidence="2">NRRL B-8018</strain>
    </source>
</reference>
<evidence type="ECO:0000313" key="2">
    <source>
        <dbReference type="EMBL" id="UWZ50793.1"/>
    </source>
</evidence>
<dbReference type="SUPFAM" id="SSF63825">
    <property type="entry name" value="YWTD domain"/>
    <property type="match status" value="1"/>
</dbReference>
<gene>
    <name evidence="2" type="ORF">Daura_28710</name>
</gene>
<feature type="chain" id="PRO_5040238108" evidence="1">
    <location>
        <begin position="30"/>
        <end position="373"/>
    </location>
</feature>
<dbReference type="OrthoDB" id="928769at2"/>
<dbReference type="RefSeq" id="WP_033358191.1">
    <property type="nucleotide sequence ID" value="NZ_CP073767.1"/>
</dbReference>
<dbReference type="InterPro" id="IPR011042">
    <property type="entry name" value="6-blade_b-propeller_TolB-like"/>
</dbReference>
<dbReference type="AlphaFoldDB" id="A0A9Q9IAM4"/>
<dbReference type="KEGG" id="daur:Daura_28710"/>
<keyword evidence="3" id="KW-1185">Reference proteome</keyword>
<accession>A0A9Q9IAM4</accession>
<sequence length="373" mass="38426">MQRRTKLTLAGLGVTALTAALLPAGPAAAAETTPAGPTVVVHGLNNPRQISVTDVGGLLVAEAGRGGTQCVSSPGGETTNETCIGYTGSVSWVPFPWAQQDGTPIRVLTGLLSGANPKGASATGSQAVAGNLLDIQVAVVDEPHIAVPDSIDKTTYGTLLQSRLLGKPRIVADIAAYEYARDPDGQLPESNPYALLELPGRMLIADAAANDVLQWRDGRLSTFAVLPNIQDGLCAGKPNDNGTTGCDPVPTGLTVDRGGAIYVSALGNFSPNSGRVFKLDGRTGQVLQTWGDLTGVTGVAIDRHGNLYASQLFAGKVTKIGRDGTRTDLSVPFPAGLAISGDTLYVAAYSTAPETGLGLPGVDSSGQVWRFRI</sequence>
<dbReference type="Gene3D" id="2.120.10.30">
    <property type="entry name" value="TolB, C-terminal domain"/>
    <property type="match status" value="1"/>
</dbReference>
<feature type="signal peptide" evidence="1">
    <location>
        <begin position="1"/>
        <end position="29"/>
    </location>
</feature>
<keyword evidence="1" id="KW-0732">Signal</keyword>
<proteinExistence type="predicted"/>
<protein>
    <submittedName>
        <fullName evidence="2">ScyD/ScyE family protein</fullName>
    </submittedName>
</protein>
<dbReference type="Proteomes" id="UP001058003">
    <property type="component" value="Chromosome"/>
</dbReference>